<comment type="caution">
    <text evidence="2">The sequence shown here is derived from an EMBL/GenBank/DDBJ whole genome shotgun (WGS) entry which is preliminary data.</text>
</comment>
<keyword evidence="1" id="KW-0732">Signal</keyword>
<organism evidence="2 3">
    <name type="scientific">Chitinophaga oryziterrae</name>
    <dbReference type="NCBI Taxonomy" id="1031224"/>
    <lineage>
        <taxon>Bacteria</taxon>
        <taxon>Pseudomonadati</taxon>
        <taxon>Bacteroidota</taxon>
        <taxon>Chitinophagia</taxon>
        <taxon>Chitinophagales</taxon>
        <taxon>Chitinophagaceae</taxon>
        <taxon>Chitinophaga</taxon>
    </lineage>
</organism>
<proteinExistence type="predicted"/>
<evidence type="ECO:0000313" key="2">
    <source>
        <dbReference type="EMBL" id="MVT39404.1"/>
    </source>
</evidence>
<feature type="chain" id="PRO_5026831229" evidence="1">
    <location>
        <begin position="23"/>
        <end position="342"/>
    </location>
</feature>
<protein>
    <submittedName>
        <fullName evidence="2">Uncharacterized protein</fullName>
    </submittedName>
</protein>
<dbReference type="Proteomes" id="UP000468388">
    <property type="component" value="Unassembled WGS sequence"/>
</dbReference>
<name>A0A6N8J395_9BACT</name>
<dbReference type="EMBL" id="WRXO01000001">
    <property type="protein sequence ID" value="MVT39404.1"/>
    <property type="molecule type" value="Genomic_DNA"/>
</dbReference>
<feature type="signal peptide" evidence="1">
    <location>
        <begin position="1"/>
        <end position="22"/>
    </location>
</feature>
<keyword evidence="3" id="KW-1185">Reference proteome</keyword>
<dbReference type="RefSeq" id="WP_157298082.1">
    <property type="nucleotide sequence ID" value="NZ_BAAAZB010000005.1"/>
</dbReference>
<evidence type="ECO:0000256" key="1">
    <source>
        <dbReference type="SAM" id="SignalP"/>
    </source>
</evidence>
<accession>A0A6N8J395</accession>
<gene>
    <name evidence="2" type="ORF">GO495_02295</name>
</gene>
<sequence>MRIQIKWSFFFGMLIYAVTAAAQQKETNAKITAEEIVQRAIDNAGGDKKLKAVKSAEFISQIITGDNDTLYFSVKRKGSDKYYISVMSFRYENTTTVFNNGNAVLIKNNTAERITDPIKLESLALNCYSSIDYGYKKLGYKLSRIEDLQFSNFNCYGVLAESPLGSKTVNYYDKETGNCIMIMYPSGSRTIFKSFLPYQGLLYGKDLLLSDAKGNISTSFLRDIKIDKNPDDNWFNLLPIGDCRPPAIFKTGRFQYVNGNDITAIMTREENKQIESDTEYKIEWLSDSDYLLHRLKYVSAPPINENIEYFKVRITSWRGNRYYCQYITSDNQAGTCAFEKIE</sequence>
<dbReference type="OrthoDB" id="1347825at2"/>
<dbReference type="AlphaFoldDB" id="A0A6N8J395"/>
<evidence type="ECO:0000313" key="3">
    <source>
        <dbReference type="Proteomes" id="UP000468388"/>
    </source>
</evidence>
<reference evidence="2 3" key="1">
    <citation type="submission" date="2019-12" db="EMBL/GenBank/DDBJ databases">
        <title>The draft genomic sequence of strain Chitinophaga oryziterrae JCM 16595.</title>
        <authorList>
            <person name="Zhang X."/>
        </authorList>
    </citation>
    <scope>NUCLEOTIDE SEQUENCE [LARGE SCALE GENOMIC DNA]</scope>
    <source>
        <strain evidence="2 3">JCM 16595</strain>
    </source>
</reference>